<accession>A0ABS5KHU3</accession>
<evidence type="ECO:0000313" key="2">
    <source>
        <dbReference type="Proteomes" id="UP000730482"/>
    </source>
</evidence>
<protein>
    <submittedName>
        <fullName evidence="1">Uncharacterized protein</fullName>
    </submittedName>
</protein>
<reference evidence="1 2" key="1">
    <citation type="submission" date="2020-02" db="EMBL/GenBank/DDBJ databases">
        <title>Acidophilic actinobacteria isolated from forest soil.</title>
        <authorList>
            <person name="Golinska P."/>
        </authorList>
    </citation>
    <scope>NUCLEOTIDE SEQUENCE [LARGE SCALE GENOMIC DNA]</scope>
    <source>
        <strain evidence="1 2">NL8</strain>
    </source>
</reference>
<comment type="caution">
    <text evidence="1">The sequence shown here is derived from an EMBL/GenBank/DDBJ whole genome shotgun (WGS) entry which is preliminary data.</text>
</comment>
<proteinExistence type="predicted"/>
<gene>
    <name evidence="1" type="ORF">KGQ19_03585</name>
</gene>
<dbReference type="EMBL" id="JAAFYZ010000008">
    <property type="protein sequence ID" value="MBS2545942.1"/>
    <property type="molecule type" value="Genomic_DNA"/>
</dbReference>
<keyword evidence="2" id="KW-1185">Reference proteome</keyword>
<dbReference type="RefSeq" id="WP_212007599.1">
    <property type="nucleotide sequence ID" value="NZ_JAAFYZ010000008.1"/>
</dbReference>
<name>A0ABS5KHU3_9ACTN</name>
<evidence type="ECO:0000313" key="1">
    <source>
        <dbReference type="EMBL" id="MBS2545942.1"/>
    </source>
</evidence>
<sequence>MGGNHWIGNGKWLLRELRSHDPEFAERWLAARDDPAAVRACARDVLDRLGGPLFDGYLAVAPRPAVTKPG</sequence>
<organism evidence="1 2">
    <name type="scientific">Catenulispora pinistramenti</name>
    <dbReference type="NCBI Taxonomy" id="2705254"/>
    <lineage>
        <taxon>Bacteria</taxon>
        <taxon>Bacillati</taxon>
        <taxon>Actinomycetota</taxon>
        <taxon>Actinomycetes</taxon>
        <taxon>Catenulisporales</taxon>
        <taxon>Catenulisporaceae</taxon>
        <taxon>Catenulispora</taxon>
    </lineage>
</organism>
<dbReference type="Proteomes" id="UP000730482">
    <property type="component" value="Unassembled WGS sequence"/>
</dbReference>